<dbReference type="AlphaFoldDB" id="A0AAE2CXX1"/>
<comment type="caution">
    <text evidence="2">The sequence shown here is derived from an EMBL/GenBank/DDBJ whole genome shotgun (WGS) entry which is preliminary data.</text>
</comment>
<accession>A0AAE2CXX1</accession>
<reference evidence="2" key="2">
    <citation type="journal article" date="2024" name="Plant">
        <title>Genomic evolution and insights into agronomic trait innovations of Sesamum species.</title>
        <authorList>
            <person name="Miao H."/>
            <person name="Wang L."/>
            <person name="Qu L."/>
            <person name="Liu H."/>
            <person name="Sun Y."/>
            <person name="Le M."/>
            <person name="Wang Q."/>
            <person name="Wei S."/>
            <person name="Zheng Y."/>
            <person name="Lin W."/>
            <person name="Duan Y."/>
            <person name="Cao H."/>
            <person name="Xiong S."/>
            <person name="Wang X."/>
            <person name="Wei L."/>
            <person name="Li C."/>
            <person name="Ma Q."/>
            <person name="Ju M."/>
            <person name="Zhao R."/>
            <person name="Li G."/>
            <person name="Mu C."/>
            <person name="Tian Q."/>
            <person name="Mei H."/>
            <person name="Zhang T."/>
            <person name="Gao T."/>
            <person name="Zhang H."/>
        </authorList>
    </citation>
    <scope>NUCLEOTIDE SEQUENCE</scope>
    <source>
        <strain evidence="2">3651</strain>
    </source>
</reference>
<keyword evidence="3" id="KW-1185">Reference proteome</keyword>
<proteinExistence type="predicted"/>
<evidence type="ECO:0000313" key="2">
    <source>
        <dbReference type="EMBL" id="KAK4438573.1"/>
    </source>
</evidence>
<reference evidence="2" key="1">
    <citation type="submission" date="2020-06" db="EMBL/GenBank/DDBJ databases">
        <authorList>
            <person name="Li T."/>
            <person name="Hu X."/>
            <person name="Zhang T."/>
            <person name="Song X."/>
            <person name="Zhang H."/>
            <person name="Dai N."/>
            <person name="Sheng W."/>
            <person name="Hou X."/>
            <person name="Wei L."/>
        </authorList>
    </citation>
    <scope>NUCLEOTIDE SEQUENCE</scope>
    <source>
        <strain evidence="2">3651</strain>
        <tissue evidence="2">Leaf</tissue>
    </source>
</reference>
<feature type="compositionally biased region" description="Polar residues" evidence="1">
    <location>
        <begin position="81"/>
        <end position="104"/>
    </location>
</feature>
<dbReference type="Proteomes" id="UP001293254">
    <property type="component" value="Unassembled WGS sequence"/>
</dbReference>
<protein>
    <submittedName>
        <fullName evidence="2">Uncharacterized protein</fullName>
    </submittedName>
</protein>
<evidence type="ECO:0000313" key="3">
    <source>
        <dbReference type="Proteomes" id="UP001293254"/>
    </source>
</evidence>
<evidence type="ECO:0000256" key="1">
    <source>
        <dbReference type="SAM" id="MobiDB-lite"/>
    </source>
</evidence>
<gene>
    <name evidence="2" type="ORF">Salat_0191800</name>
</gene>
<feature type="compositionally biased region" description="Low complexity" evidence="1">
    <location>
        <begin position="109"/>
        <end position="120"/>
    </location>
</feature>
<feature type="compositionally biased region" description="Polar residues" evidence="1">
    <location>
        <begin position="138"/>
        <end position="151"/>
    </location>
</feature>
<sequence>MFSSSTRRFQNLWGFYHPEKEDCAIQWTKIDTDQPKPNQAGIMKSLPYDEGSPNIMPDGNKASLSLLDLGLYLQPSHKESSQIYTRPSTCPSDSHISHNTTGSQPLLPKPNTSPKSTPPSWTVHLPNPKSHTPGPLTSKPTPSYQKQTSSPLLALFTRTKLSQLHPLSLV</sequence>
<feature type="region of interest" description="Disordered" evidence="1">
    <location>
        <begin position="78"/>
        <end position="151"/>
    </location>
</feature>
<name>A0AAE2CXX1_9LAMI</name>
<organism evidence="2 3">
    <name type="scientific">Sesamum alatum</name>
    <dbReference type="NCBI Taxonomy" id="300844"/>
    <lineage>
        <taxon>Eukaryota</taxon>
        <taxon>Viridiplantae</taxon>
        <taxon>Streptophyta</taxon>
        <taxon>Embryophyta</taxon>
        <taxon>Tracheophyta</taxon>
        <taxon>Spermatophyta</taxon>
        <taxon>Magnoliopsida</taxon>
        <taxon>eudicotyledons</taxon>
        <taxon>Gunneridae</taxon>
        <taxon>Pentapetalae</taxon>
        <taxon>asterids</taxon>
        <taxon>lamiids</taxon>
        <taxon>Lamiales</taxon>
        <taxon>Pedaliaceae</taxon>
        <taxon>Sesamum</taxon>
    </lineage>
</organism>
<dbReference type="EMBL" id="JACGWO010000001">
    <property type="protein sequence ID" value="KAK4438573.1"/>
    <property type="molecule type" value="Genomic_DNA"/>
</dbReference>